<dbReference type="eggNOG" id="COG1234">
    <property type="taxonomic scope" value="Bacteria"/>
</dbReference>
<evidence type="ECO:0000259" key="1">
    <source>
        <dbReference type="SMART" id="SM00849"/>
    </source>
</evidence>
<dbReference type="GO" id="GO:0046872">
    <property type="term" value="F:metal ion binding"/>
    <property type="evidence" value="ECO:0007669"/>
    <property type="project" value="UniProtKB-KW"/>
</dbReference>
<accession>E0RNN2</accession>
<dbReference type="PaxDb" id="665571-STHERM_c16850"/>
<dbReference type="KEGG" id="sta:STHERM_c16850"/>
<dbReference type="SMART" id="SM00849">
    <property type="entry name" value="Lactamase_B"/>
    <property type="match status" value="1"/>
</dbReference>
<dbReference type="Proteomes" id="UP000001296">
    <property type="component" value="Chromosome"/>
</dbReference>
<evidence type="ECO:0000313" key="3">
    <source>
        <dbReference type="Proteomes" id="UP000001296"/>
    </source>
</evidence>
<dbReference type="EMBL" id="CP001698">
    <property type="protein sequence ID" value="ADN02623.1"/>
    <property type="molecule type" value="Genomic_DNA"/>
</dbReference>
<dbReference type="Gene3D" id="3.60.15.10">
    <property type="entry name" value="Ribonuclease Z/Hydroxyacylglutathione hydrolase-like"/>
    <property type="match status" value="1"/>
</dbReference>
<dbReference type="AlphaFoldDB" id="E0RNN2"/>
<dbReference type="SUPFAM" id="SSF56281">
    <property type="entry name" value="Metallo-hydrolase/oxidoreductase"/>
    <property type="match status" value="1"/>
</dbReference>
<dbReference type="InterPro" id="IPR036866">
    <property type="entry name" value="RibonucZ/Hydroxyglut_hydro"/>
</dbReference>
<gene>
    <name evidence="2" type="ordered locus">STHERM_c16850</name>
</gene>
<evidence type="ECO:0000313" key="2">
    <source>
        <dbReference type="EMBL" id="ADN02623.1"/>
    </source>
</evidence>
<protein>
    <recommendedName>
        <fullName evidence="1">Metallo-beta-lactamase domain-containing protein</fullName>
    </recommendedName>
</protein>
<dbReference type="PANTHER" id="PTHR46018">
    <property type="entry name" value="ZINC PHOSPHODIESTERASE ELAC PROTEIN 1"/>
    <property type="match status" value="1"/>
</dbReference>
<dbReference type="RefSeq" id="WP_013314462.1">
    <property type="nucleotide sequence ID" value="NC_014484.1"/>
</dbReference>
<reference key="1">
    <citation type="submission" date="2009-08" db="EMBL/GenBank/DDBJ databases">
        <title>The genome sequence of Spirochaeta thermophila DSM6192.</title>
        <authorList>
            <person name="Angelov A."/>
            <person name="Mientus M."/>
            <person name="Wittenberg S."/>
            <person name="Lehmann R."/>
            <person name="Liesegang H."/>
            <person name="Daniel R."/>
            <person name="Liebl W."/>
        </authorList>
    </citation>
    <scope>NUCLEOTIDE SEQUENCE</scope>
    <source>
        <strain>DSM 6192</strain>
    </source>
</reference>
<name>E0RNN2_WINT6</name>
<dbReference type="Pfam" id="PF23023">
    <property type="entry name" value="Anti-Pycsar_Apyc1"/>
    <property type="match status" value="1"/>
</dbReference>
<dbReference type="HOGENOM" id="CLU_096503_1_0_12"/>
<dbReference type="PANTHER" id="PTHR46018:SF7">
    <property type="entry name" value="RIBONUCLEASE Z"/>
    <property type="match status" value="1"/>
</dbReference>
<proteinExistence type="predicted"/>
<reference evidence="2 3" key="2">
    <citation type="journal article" date="2010" name="J. Bacteriol.">
        <title>Genome sequence of the polysaccharide-degrading, thermophilic anaerobe Spirochaeta thermophila DSM 6192.</title>
        <authorList>
            <person name="Angelov A."/>
            <person name="Liebl S."/>
            <person name="Ballschmiter M."/>
            <person name="Bomeke M."/>
            <person name="Lehmann R."/>
            <person name="Liesegang H."/>
            <person name="Daniel R."/>
            <person name="Liebl W."/>
        </authorList>
    </citation>
    <scope>NUCLEOTIDE SEQUENCE [LARGE SCALE GENOMIC DNA]</scope>
    <source>
        <strain evidence="3">ATCC 49972 / DSM 6192 / RI 19.B1</strain>
    </source>
</reference>
<dbReference type="GO" id="GO:0042781">
    <property type="term" value="F:3'-tRNA processing endoribonuclease activity"/>
    <property type="evidence" value="ECO:0007669"/>
    <property type="project" value="TreeGrafter"/>
</dbReference>
<sequence>MTITPLTTTPPPLTRTGELALLFLGTGTAFSKRLYQNNLLLVKNEQHLLVDCGTRGTQALHELGLSVGEIQHYLFTHSHADHIGGAEEIMLVNRYMKRRRPHLYIPRAYQRLLWNESLKGGSAYSERHPFKPHLNLEDFFVIHTPRLLFKKPRPIYQIWVGDMDILLYRTIHIPEQARSWKEAAWSTGLLIDRRILFTGDTRFDPEIITYFHEHYPLEVIFHDCQFFDGGVHASFEELCTLPDEIKAKTFLMHYGDDWERHRSRVEEAGFAGFARERTLYLFPADPPR</sequence>
<dbReference type="InterPro" id="IPR001279">
    <property type="entry name" value="Metallo-B-lactamas"/>
</dbReference>
<feature type="domain" description="Metallo-beta-lactamase" evidence="1">
    <location>
        <begin position="36"/>
        <end position="253"/>
    </location>
</feature>
<organism evidence="2 3">
    <name type="scientific">Winmispira thermophila (strain ATCC 49972 / DSM 6192 / RI 19.B1)</name>
    <name type="common">Spirochaeta thermophila</name>
    <dbReference type="NCBI Taxonomy" id="665571"/>
    <lineage>
        <taxon>Bacteria</taxon>
        <taxon>Pseudomonadati</taxon>
        <taxon>Spirochaetota</taxon>
        <taxon>Spirochaetia</taxon>
        <taxon>Winmispirales</taxon>
        <taxon>Winmispiraceae</taxon>
        <taxon>Winmispira</taxon>
    </lineage>
</organism>